<dbReference type="PANTHER" id="PTHR23239:SF372">
    <property type="entry name" value="IF ROD DOMAIN-CONTAINING PROTEIN"/>
    <property type="match status" value="1"/>
</dbReference>
<evidence type="ECO:0000256" key="4">
    <source>
        <dbReference type="SAM" id="Coils"/>
    </source>
</evidence>
<feature type="coiled-coil region" evidence="4">
    <location>
        <begin position="203"/>
        <end position="237"/>
    </location>
</feature>
<dbReference type="GeneID" id="107119888"/>
<evidence type="ECO:0000259" key="6">
    <source>
        <dbReference type="PROSITE" id="PS51842"/>
    </source>
</evidence>
<dbReference type="PROSITE" id="PS51842">
    <property type="entry name" value="IF_ROD_2"/>
    <property type="match status" value="1"/>
</dbReference>
<dbReference type="Pfam" id="PF00038">
    <property type="entry name" value="Filament"/>
    <property type="match status" value="1"/>
</dbReference>
<dbReference type="Proteomes" id="UP000694871">
    <property type="component" value="Unplaced"/>
</dbReference>
<dbReference type="PRINTS" id="PR01248">
    <property type="entry name" value="TYPE1KERATIN"/>
</dbReference>
<dbReference type="Gene3D" id="1.20.5.170">
    <property type="match status" value="1"/>
</dbReference>
<evidence type="ECO:0000256" key="1">
    <source>
        <dbReference type="ARBA" id="ARBA00022754"/>
    </source>
</evidence>
<evidence type="ECO:0000313" key="8">
    <source>
        <dbReference type="RefSeq" id="XP_015277990.1"/>
    </source>
</evidence>
<accession>A0ABM1KWA3</accession>
<gene>
    <name evidence="8" type="primary">LOC107119888</name>
</gene>
<evidence type="ECO:0000256" key="3">
    <source>
        <dbReference type="RuleBase" id="RU000685"/>
    </source>
</evidence>
<dbReference type="Gene3D" id="1.20.5.500">
    <property type="entry name" value="Single helix bin"/>
    <property type="match status" value="1"/>
</dbReference>
<dbReference type="InterPro" id="IPR018039">
    <property type="entry name" value="IF_conserved"/>
</dbReference>
<evidence type="ECO:0000256" key="5">
    <source>
        <dbReference type="SAM" id="MobiDB-lite"/>
    </source>
</evidence>
<dbReference type="InterPro" id="IPR002957">
    <property type="entry name" value="Keratin_I"/>
</dbReference>
<keyword evidence="7" id="KW-1185">Reference proteome</keyword>
<feature type="domain" description="IF rod" evidence="6">
    <location>
        <begin position="199"/>
        <end position="511"/>
    </location>
</feature>
<keyword evidence="1 3" id="KW-0403">Intermediate filament</keyword>
<dbReference type="RefSeq" id="XP_015277990.1">
    <property type="nucleotide sequence ID" value="XM_015422504.1"/>
</dbReference>
<feature type="compositionally biased region" description="Polar residues" evidence="5">
    <location>
        <begin position="1"/>
        <end position="12"/>
    </location>
</feature>
<evidence type="ECO:0000256" key="2">
    <source>
        <dbReference type="ARBA" id="ARBA00023054"/>
    </source>
</evidence>
<evidence type="ECO:0000313" key="7">
    <source>
        <dbReference type="Proteomes" id="UP000694871"/>
    </source>
</evidence>
<dbReference type="InterPro" id="IPR039008">
    <property type="entry name" value="IF_rod_dom"/>
</dbReference>
<proteinExistence type="inferred from homology"/>
<feature type="region of interest" description="Disordered" evidence="5">
    <location>
        <begin position="1"/>
        <end position="22"/>
    </location>
</feature>
<dbReference type="SMART" id="SM01391">
    <property type="entry name" value="Filament"/>
    <property type="match status" value="1"/>
</dbReference>
<sequence>MSTGTRHSVITTGRSSSGSCSLGGGRIGVSTASSGLHSSAGIGGGRAHVAGGSTCAHGTTRSHFSSGSCSGGFGAGPHVMGSSGFGTASVGSSAARGGVVGGGHANVVSSAHAGMVAGMMGGAHAGMVGGHCGMIGAVPAGMVGGMGSVMGGGHGGMMGAPCGFAGGVVTGGVVAGPTVVGGMGGDPMACGGMFTALDGKMTMQNLNDRLASYLDKVRCLEEENAMLESRIREFYAKQGPLSEPKDYSHYHQQIEDIKNQLICTSVENNKLLLCIDNSKLTADDFRTKYETECCLRQNVEADINGLHQILDQLTACRSDLEIQCENLQDELCSLKKNHEEEVTCLKNQSTGDVNVEVNSCPGPDLRKILEEMRCKYESMIECNRKEVEAWYGSKIEEVNRDVCTSSQEIEESNNKVTELRRQLQALEIDYDAQCSLRDTLEASLGETEHRYNSHLAELQDRISILEQQLAELRAEMECQNQEYTELLDVKSRLEQEIATYRCLLEGGQHDIVGGGSGAGVTRAGSGSSGRSGEVRTAHTYVTHSAGHSYHAGHGHH</sequence>
<dbReference type="PROSITE" id="PS00226">
    <property type="entry name" value="IF_ROD_1"/>
    <property type="match status" value="1"/>
</dbReference>
<name>A0ABM1KWA3_GEKJA</name>
<comment type="similarity">
    <text evidence="3">Belongs to the intermediate filament family.</text>
</comment>
<feature type="coiled-coil region" evidence="4">
    <location>
        <begin position="409"/>
        <end position="496"/>
    </location>
</feature>
<dbReference type="PANTHER" id="PTHR23239">
    <property type="entry name" value="INTERMEDIATE FILAMENT"/>
    <property type="match status" value="1"/>
</dbReference>
<protein>
    <submittedName>
        <fullName evidence="8">Keratin, type I cytoskeletal 19-like</fullName>
    </submittedName>
</protein>
<dbReference type="SUPFAM" id="SSF46579">
    <property type="entry name" value="Prefoldin"/>
    <property type="match status" value="1"/>
</dbReference>
<reference evidence="8" key="1">
    <citation type="submission" date="2025-08" db="UniProtKB">
        <authorList>
            <consortium name="RefSeq"/>
        </authorList>
    </citation>
    <scope>IDENTIFICATION</scope>
</reference>
<keyword evidence="2 4" id="KW-0175">Coiled coil</keyword>
<organism evidence="7 8">
    <name type="scientific">Gekko japonicus</name>
    <name type="common">Schlegel's Japanese gecko</name>
    <dbReference type="NCBI Taxonomy" id="146911"/>
    <lineage>
        <taxon>Eukaryota</taxon>
        <taxon>Metazoa</taxon>
        <taxon>Chordata</taxon>
        <taxon>Craniata</taxon>
        <taxon>Vertebrata</taxon>
        <taxon>Euteleostomi</taxon>
        <taxon>Lepidosauria</taxon>
        <taxon>Squamata</taxon>
        <taxon>Bifurcata</taxon>
        <taxon>Gekkota</taxon>
        <taxon>Gekkonidae</taxon>
        <taxon>Gekkoninae</taxon>
        <taxon>Gekko</taxon>
    </lineage>
</organism>
<dbReference type="SUPFAM" id="SSF64593">
    <property type="entry name" value="Intermediate filament protein, coiled coil region"/>
    <property type="match status" value="2"/>
</dbReference>
<dbReference type="Gene3D" id="1.20.5.1160">
    <property type="entry name" value="Vasodilator-stimulated phosphoprotein"/>
    <property type="match status" value="1"/>
</dbReference>